<protein>
    <recommendedName>
        <fullName evidence="1">T6SS immunity protein Tdi1 C-terminal domain-containing protein</fullName>
    </recommendedName>
</protein>
<name>A0ABV7IYG7_9RHOB</name>
<reference evidence="3" key="1">
    <citation type="journal article" date="2019" name="Int. J. Syst. Evol. Microbiol.">
        <title>The Global Catalogue of Microorganisms (GCM) 10K type strain sequencing project: providing services to taxonomists for standard genome sequencing and annotation.</title>
        <authorList>
            <consortium name="The Broad Institute Genomics Platform"/>
            <consortium name="The Broad Institute Genome Sequencing Center for Infectious Disease"/>
            <person name="Wu L."/>
            <person name="Ma J."/>
        </authorList>
    </citation>
    <scope>NUCLEOTIDE SEQUENCE [LARGE SCALE GENOMIC DNA]</scope>
    <source>
        <strain evidence="3">KCTC 52039</strain>
    </source>
</reference>
<dbReference type="InterPro" id="IPR015002">
    <property type="entry name" value="T6SS_Tdi1_C"/>
</dbReference>
<comment type="caution">
    <text evidence="2">The sequence shown here is derived from an EMBL/GenBank/DDBJ whole genome shotgun (WGS) entry which is preliminary data.</text>
</comment>
<proteinExistence type="predicted"/>
<dbReference type="EMBL" id="JBHRTO010000001">
    <property type="protein sequence ID" value="MFC3181581.1"/>
    <property type="molecule type" value="Genomic_DNA"/>
</dbReference>
<feature type="domain" description="T6SS immunity protein Tdi1 C-terminal" evidence="1">
    <location>
        <begin position="118"/>
        <end position="153"/>
    </location>
</feature>
<organism evidence="2 3">
    <name type="scientific">Cypionkella sinensis</name>
    <dbReference type="NCBI Taxonomy" id="1756043"/>
    <lineage>
        <taxon>Bacteria</taxon>
        <taxon>Pseudomonadati</taxon>
        <taxon>Pseudomonadota</taxon>
        <taxon>Alphaproteobacteria</taxon>
        <taxon>Rhodobacterales</taxon>
        <taxon>Paracoccaceae</taxon>
        <taxon>Cypionkella</taxon>
    </lineage>
</organism>
<keyword evidence="3" id="KW-1185">Reference proteome</keyword>
<dbReference type="Pfam" id="PF08906">
    <property type="entry name" value="T6SS_Tdi1_C"/>
    <property type="match status" value="1"/>
</dbReference>
<evidence type="ECO:0000259" key="1">
    <source>
        <dbReference type="Pfam" id="PF08906"/>
    </source>
</evidence>
<dbReference type="Proteomes" id="UP001595547">
    <property type="component" value="Unassembled WGS sequence"/>
</dbReference>
<evidence type="ECO:0000313" key="3">
    <source>
        <dbReference type="Proteomes" id="UP001595547"/>
    </source>
</evidence>
<gene>
    <name evidence="2" type="ORF">ACFOGH_11320</name>
</gene>
<evidence type="ECO:0000313" key="2">
    <source>
        <dbReference type="EMBL" id="MFC3181581.1"/>
    </source>
</evidence>
<sequence length="172" mass="18876">MVLAQYEMILGGAYRLHRPEDIEPFTALAAEAFPQLAARIRCFASDWLGRQFAQDNARIIDGEPQILLLEPGTGEAVEIPCDYTAFHKQELVEFPDAAVSYGFFQDWLASGGTVPDRVQCVGYRIPLYLGGADDLSNLALQDLAVYWTVCGQILAQIRDHAVGTVIGNVSIS</sequence>
<dbReference type="RefSeq" id="WP_380073174.1">
    <property type="nucleotide sequence ID" value="NZ_JBHRTO010000001.1"/>
</dbReference>
<accession>A0ABV7IYG7</accession>